<comment type="caution">
    <text evidence="4">The sequence shown here is derived from an EMBL/GenBank/DDBJ whole genome shotgun (WGS) entry which is preliminary data.</text>
</comment>
<evidence type="ECO:0000259" key="3">
    <source>
        <dbReference type="PROSITE" id="PS01180"/>
    </source>
</evidence>
<dbReference type="Pfam" id="PF00431">
    <property type="entry name" value="CUB"/>
    <property type="match status" value="1"/>
</dbReference>
<name>A0ABD2PJ79_9PLAT</name>
<keyword evidence="1" id="KW-1015">Disulfide bond</keyword>
<gene>
    <name evidence="4" type="ORF">Ciccas_013983</name>
</gene>
<evidence type="ECO:0000256" key="1">
    <source>
        <dbReference type="ARBA" id="ARBA00023157"/>
    </source>
</evidence>
<dbReference type="AlphaFoldDB" id="A0ABD2PJ79"/>
<feature type="domain" description="CUB" evidence="3">
    <location>
        <begin position="15"/>
        <end position="73"/>
    </location>
</feature>
<accession>A0ABD2PJ79</accession>
<dbReference type="InterPro" id="IPR053207">
    <property type="entry name" value="Non-NMDA_GluR_Accessory"/>
</dbReference>
<feature type="non-terminal residue" evidence="4">
    <location>
        <position position="1"/>
    </location>
</feature>
<dbReference type="InterPro" id="IPR000859">
    <property type="entry name" value="CUB_dom"/>
</dbReference>
<evidence type="ECO:0000313" key="5">
    <source>
        <dbReference type="Proteomes" id="UP001626550"/>
    </source>
</evidence>
<dbReference type="PROSITE" id="PS01180">
    <property type="entry name" value="CUB"/>
    <property type="match status" value="1"/>
</dbReference>
<dbReference type="Gene3D" id="2.60.120.290">
    <property type="entry name" value="Spermadhesin, CUB domain"/>
    <property type="match status" value="1"/>
</dbReference>
<proteinExistence type="predicted"/>
<comment type="caution">
    <text evidence="2">Lacks conserved residue(s) required for the propagation of feature annotation.</text>
</comment>
<dbReference type="PANTHER" id="PTHR47537:SF2">
    <property type="entry name" value="CUBILIN"/>
    <property type="match status" value="1"/>
</dbReference>
<keyword evidence="5" id="KW-1185">Reference proteome</keyword>
<sequence length="73" mass="8324">SFRITGGQLQQGSLCSYHFAENVTSGRFFSPNFPRPYPAGLRCVYQFRALLKHVVMVTFERVELREPETRAAG</sequence>
<dbReference type="SUPFAM" id="SSF49854">
    <property type="entry name" value="Spermadhesin, CUB domain"/>
    <property type="match status" value="1"/>
</dbReference>
<protein>
    <recommendedName>
        <fullName evidence="3">CUB domain-containing protein</fullName>
    </recommendedName>
</protein>
<evidence type="ECO:0000256" key="2">
    <source>
        <dbReference type="PROSITE-ProRule" id="PRU00059"/>
    </source>
</evidence>
<dbReference type="EMBL" id="JBJKFK010007203">
    <property type="protein sequence ID" value="KAL3307500.1"/>
    <property type="molecule type" value="Genomic_DNA"/>
</dbReference>
<dbReference type="Proteomes" id="UP001626550">
    <property type="component" value="Unassembled WGS sequence"/>
</dbReference>
<organism evidence="4 5">
    <name type="scientific">Cichlidogyrus casuarinus</name>
    <dbReference type="NCBI Taxonomy" id="1844966"/>
    <lineage>
        <taxon>Eukaryota</taxon>
        <taxon>Metazoa</taxon>
        <taxon>Spiralia</taxon>
        <taxon>Lophotrochozoa</taxon>
        <taxon>Platyhelminthes</taxon>
        <taxon>Monogenea</taxon>
        <taxon>Monopisthocotylea</taxon>
        <taxon>Dactylogyridea</taxon>
        <taxon>Ancyrocephalidae</taxon>
        <taxon>Cichlidogyrus</taxon>
    </lineage>
</organism>
<evidence type="ECO:0000313" key="4">
    <source>
        <dbReference type="EMBL" id="KAL3307500.1"/>
    </source>
</evidence>
<dbReference type="CDD" id="cd00041">
    <property type="entry name" value="CUB"/>
    <property type="match status" value="1"/>
</dbReference>
<reference evidence="4 5" key="1">
    <citation type="submission" date="2024-11" db="EMBL/GenBank/DDBJ databases">
        <title>Adaptive evolution of stress response genes in parasites aligns with host niche diversity.</title>
        <authorList>
            <person name="Hahn C."/>
            <person name="Resl P."/>
        </authorList>
    </citation>
    <scope>NUCLEOTIDE SEQUENCE [LARGE SCALE GENOMIC DNA]</scope>
    <source>
        <strain evidence="4">EGGRZ-B1_66</strain>
        <tissue evidence="4">Body</tissue>
    </source>
</reference>
<dbReference type="PANTHER" id="PTHR47537">
    <property type="entry name" value="CUBILIN"/>
    <property type="match status" value="1"/>
</dbReference>
<dbReference type="InterPro" id="IPR035914">
    <property type="entry name" value="Sperma_CUB_dom_sf"/>
</dbReference>